<dbReference type="KEGG" id="nab:B1sIIB91_01385"/>
<dbReference type="GO" id="GO:0008270">
    <property type="term" value="F:zinc ion binding"/>
    <property type="evidence" value="ECO:0007669"/>
    <property type="project" value="InterPro"/>
</dbReference>
<name>A0A249L3A9_9ACTN</name>
<feature type="domain" description="Alcohol dehydrogenase-like N-terminal" evidence="7">
    <location>
        <begin position="23"/>
        <end position="130"/>
    </location>
</feature>
<dbReference type="EMBL" id="CP016779">
    <property type="protein sequence ID" value="ASY23580.1"/>
    <property type="molecule type" value="Genomic_DNA"/>
</dbReference>
<dbReference type="SUPFAM" id="SSF51735">
    <property type="entry name" value="NAD(P)-binding Rossmann-fold domains"/>
    <property type="match status" value="1"/>
</dbReference>
<keyword evidence="3 5" id="KW-0862">Zinc</keyword>
<evidence type="ECO:0000256" key="4">
    <source>
        <dbReference type="ARBA" id="ARBA00023002"/>
    </source>
</evidence>
<organism evidence="8 9">
    <name type="scientific">Candidatus Nanopelagicus abundans</name>
    <dbReference type="NCBI Taxonomy" id="1884916"/>
    <lineage>
        <taxon>Bacteria</taxon>
        <taxon>Bacillati</taxon>
        <taxon>Actinomycetota</taxon>
        <taxon>Actinomycetes</taxon>
        <taxon>Candidatus Nanopelagicales</taxon>
        <taxon>Candidatus Nanopelagicaceae</taxon>
        <taxon>Candidatus Nanopelagicus</taxon>
    </lineage>
</organism>
<dbReference type="PANTHER" id="PTHR43401">
    <property type="entry name" value="L-THREONINE 3-DEHYDROGENASE"/>
    <property type="match status" value="1"/>
</dbReference>
<dbReference type="Gene3D" id="3.90.180.10">
    <property type="entry name" value="Medium-chain alcohol dehydrogenases, catalytic domain"/>
    <property type="match status" value="1"/>
</dbReference>
<dbReference type="PROSITE" id="PS00059">
    <property type="entry name" value="ADH_ZINC"/>
    <property type="match status" value="1"/>
</dbReference>
<gene>
    <name evidence="8" type="ORF">B1sIIB91_01385</name>
</gene>
<dbReference type="Pfam" id="PF00107">
    <property type="entry name" value="ADH_zinc_N"/>
    <property type="match status" value="1"/>
</dbReference>
<dbReference type="InterPro" id="IPR011032">
    <property type="entry name" value="GroES-like_sf"/>
</dbReference>
<dbReference type="Pfam" id="PF08240">
    <property type="entry name" value="ADH_N"/>
    <property type="match status" value="1"/>
</dbReference>
<proteinExistence type="inferred from homology"/>
<dbReference type="GO" id="GO:0016491">
    <property type="term" value="F:oxidoreductase activity"/>
    <property type="evidence" value="ECO:0007669"/>
    <property type="project" value="UniProtKB-KW"/>
</dbReference>
<dbReference type="PANTHER" id="PTHR43401:SF2">
    <property type="entry name" value="L-THREONINE 3-DEHYDROGENASE"/>
    <property type="match status" value="1"/>
</dbReference>
<dbReference type="InterPro" id="IPR050129">
    <property type="entry name" value="Zn_alcohol_dh"/>
</dbReference>
<comment type="similarity">
    <text evidence="5">Belongs to the zinc-containing alcohol dehydrogenase family.</text>
</comment>
<keyword evidence="9" id="KW-1185">Reference proteome</keyword>
<accession>A0A249L3A9</accession>
<dbReference type="InterPro" id="IPR013154">
    <property type="entry name" value="ADH-like_N"/>
</dbReference>
<sequence length="332" mass="35189">MKAVLLTEIGKLEVKEIPTPKPGKDELVIKMLACGICGTDRHILLGEHPAAMHLVLGHEFGGEVTEVGEGVDFKVGDLVSVDPNIVCGTCDHCLAKRTAHCRNLAALGVTLNGGFAEYVLLPKSQAYLVPKNLNPLYLGLVEPLACCIRGMDLAQVKAGDRVAVLGGGSMGMLIVQLVKLAGASEIILITRQKERREIAMKLGATSTIDPVAEDVTKILKDIDVSFEVAGVSQTFQQACAITRSGGTVLVLGVAPSHETVQFSVYDLLIRGLKIIGSYINPYTQGRAAELISSGKLNLDLIISKTVSLDELPAVLAANPGQGDIKYIVTGDK</sequence>
<comment type="cofactor">
    <cofactor evidence="1 5">
        <name>Zn(2+)</name>
        <dbReference type="ChEBI" id="CHEBI:29105"/>
    </cofactor>
</comment>
<dbReference type="AlphaFoldDB" id="A0A249L3A9"/>
<evidence type="ECO:0000259" key="7">
    <source>
        <dbReference type="Pfam" id="PF08240"/>
    </source>
</evidence>
<dbReference type="RefSeq" id="WP_095687853.1">
    <property type="nucleotide sequence ID" value="NZ_CP016779.1"/>
</dbReference>
<keyword evidence="4" id="KW-0560">Oxidoreductase</keyword>
<evidence type="ECO:0000256" key="2">
    <source>
        <dbReference type="ARBA" id="ARBA00022723"/>
    </source>
</evidence>
<dbReference type="InterPro" id="IPR013149">
    <property type="entry name" value="ADH-like_C"/>
</dbReference>
<evidence type="ECO:0000256" key="3">
    <source>
        <dbReference type="ARBA" id="ARBA00022833"/>
    </source>
</evidence>
<reference evidence="8 9" key="1">
    <citation type="submission" date="2016-07" db="EMBL/GenBank/DDBJ databases">
        <title>High microdiversification within the ubiquitous acI lineage of Actinobacteria.</title>
        <authorList>
            <person name="Neuenschwander S.M."/>
            <person name="Salcher M."/>
            <person name="Ghai R."/>
            <person name="Pernthaler J."/>
        </authorList>
    </citation>
    <scope>NUCLEOTIDE SEQUENCE [LARGE SCALE GENOMIC DNA]</scope>
    <source>
        <strain evidence="8">MMS-IIB-91</strain>
    </source>
</reference>
<evidence type="ECO:0000313" key="9">
    <source>
        <dbReference type="Proteomes" id="UP000217210"/>
    </source>
</evidence>
<evidence type="ECO:0000259" key="6">
    <source>
        <dbReference type="Pfam" id="PF00107"/>
    </source>
</evidence>
<evidence type="ECO:0000256" key="1">
    <source>
        <dbReference type="ARBA" id="ARBA00001947"/>
    </source>
</evidence>
<feature type="domain" description="Alcohol dehydrogenase-like C-terminal" evidence="6">
    <location>
        <begin position="170"/>
        <end position="281"/>
    </location>
</feature>
<dbReference type="Proteomes" id="UP000217210">
    <property type="component" value="Chromosome"/>
</dbReference>
<evidence type="ECO:0000313" key="8">
    <source>
        <dbReference type="EMBL" id="ASY23580.1"/>
    </source>
</evidence>
<keyword evidence="2 5" id="KW-0479">Metal-binding</keyword>
<dbReference type="InterPro" id="IPR036291">
    <property type="entry name" value="NAD(P)-bd_dom_sf"/>
</dbReference>
<evidence type="ECO:0000256" key="5">
    <source>
        <dbReference type="RuleBase" id="RU361277"/>
    </source>
</evidence>
<dbReference type="SUPFAM" id="SSF50129">
    <property type="entry name" value="GroES-like"/>
    <property type="match status" value="1"/>
</dbReference>
<dbReference type="OrthoDB" id="9797931at2"/>
<dbReference type="InterPro" id="IPR002328">
    <property type="entry name" value="ADH_Zn_CS"/>
</dbReference>
<protein>
    <submittedName>
        <fullName evidence="8">L-iditol 2-dehydrogenase</fullName>
    </submittedName>
</protein>
<dbReference type="CDD" id="cd08234">
    <property type="entry name" value="threonine_DH_like"/>
    <property type="match status" value="1"/>
</dbReference>
<dbReference type="Gene3D" id="3.40.50.720">
    <property type="entry name" value="NAD(P)-binding Rossmann-like Domain"/>
    <property type="match status" value="1"/>
</dbReference>